<reference evidence="4 5" key="1">
    <citation type="submission" date="2018-06" db="EMBL/GenBank/DDBJ databases">
        <title>Streptacidiphilus pinicola sp. nov., isolated from pine grove soil.</title>
        <authorList>
            <person name="Roh S.G."/>
            <person name="Park S."/>
            <person name="Kim M.-K."/>
            <person name="Yun B.-R."/>
            <person name="Park J."/>
            <person name="Kim M.J."/>
            <person name="Kim Y.S."/>
            <person name="Kim S.B."/>
        </authorList>
    </citation>
    <scope>NUCLEOTIDE SEQUENCE [LARGE SCALE GENOMIC DNA]</scope>
    <source>
        <strain evidence="4 5">MMS16-CNU450</strain>
    </source>
</reference>
<accession>A0A2X0IGH3</accession>
<dbReference type="InterPro" id="IPR002938">
    <property type="entry name" value="FAD-bd"/>
</dbReference>
<gene>
    <name evidence="4" type="ORF">DN069_18395</name>
</gene>
<name>A0A2X0IGH3_9ACTN</name>
<dbReference type="InterPro" id="IPR036188">
    <property type="entry name" value="FAD/NAD-bd_sf"/>
</dbReference>
<feature type="domain" description="FAD-binding" evidence="3">
    <location>
        <begin position="9"/>
        <end position="357"/>
    </location>
</feature>
<proteinExistence type="predicted"/>
<sequence>MTAHAPEHVPVAVIGAGPTGLTAATLLAHHGVPALILERHQAPYPLPRAVHLDDEVHRILQATGVHTAFGTISRPARGMRLLNGSHRVLAEFLRDNPRGHNGFPQANMFDQPELEQLLRDNLAHHPLVTLRGNTEVTAVTASPDAGHPVEITVHGTDLDRGSSRTILADAVLGCDGANSLVRASIDARMQDLAAAQQWLVVDIRCRLPLPAWDGVHQVCDPARPATYMRIGEDRYRWEFRLRRGEQPEELRDRARLLQLTAPWTTGVPDWELHVLRTASYTFRAQVADRWRHERIFLLGDAAHLTPPFIGQGLGAGLRDARNLSWKLARVLTGRASEALLDTYQAERRPHARQLIRTAVVIGALMTGGGTGTALARNAALPAISRLPGASDRVLSAISPALKPGPLVGSRRRGHPRPGTLCPQPEVHDAAGNLRPLDDLLGEGFALLATAPLGPAALAVGRALDARVIPLRSPRHPRSAPQSGDRPTAAGEAALIDWMGSATAVLLRPDRVVLATAAAAPTGGPCGDDLAASAVAWAPLMTGPGSAGTIPGDLVGEMRRPT</sequence>
<evidence type="ECO:0000259" key="3">
    <source>
        <dbReference type="Pfam" id="PF01494"/>
    </source>
</evidence>
<evidence type="ECO:0000256" key="2">
    <source>
        <dbReference type="SAM" id="MobiDB-lite"/>
    </source>
</evidence>
<feature type="region of interest" description="Disordered" evidence="2">
    <location>
        <begin position="404"/>
        <end position="428"/>
    </location>
</feature>
<dbReference type="Proteomes" id="UP000248889">
    <property type="component" value="Unassembled WGS sequence"/>
</dbReference>
<dbReference type="EMBL" id="QKYN01000071">
    <property type="protein sequence ID" value="RAG84134.1"/>
    <property type="molecule type" value="Genomic_DNA"/>
</dbReference>
<dbReference type="Gene3D" id="3.30.9.10">
    <property type="entry name" value="D-Amino Acid Oxidase, subunit A, domain 2"/>
    <property type="match status" value="1"/>
</dbReference>
<dbReference type="SUPFAM" id="SSF51905">
    <property type="entry name" value="FAD/NAD(P)-binding domain"/>
    <property type="match status" value="1"/>
</dbReference>
<dbReference type="NCBIfam" id="NF004829">
    <property type="entry name" value="PRK06183.1-3"/>
    <property type="match status" value="1"/>
</dbReference>
<dbReference type="Pfam" id="PF01494">
    <property type="entry name" value="FAD_binding_3"/>
    <property type="match status" value="1"/>
</dbReference>
<dbReference type="Gene3D" id="3.40.30.120">
    <property type="match status" value="1"/>
</dbReference>
<dbReference type="PANTHER" id="PTHR43476">
    <property type="entry name" value="3-(3-HYDROXY-PHENYL)PROPIONATE/3-HYDROXYCINNAMIC ACID HYDROXYLASE"/>
    <property type="match status" value="1"/>
</dbReference>
<protein>
    <submittedName>
        <fullName evidence="4">3-(3-hydroxyphenyl)propionate hydroxylase</fullName>
    </submittedName>
</protein>
<dbReference type="OrthoDB" id="8670884at2"/>
<evidence type="ECO:0000313" key="5">
    <source>
        <dbReference type="Proteomes" id="UP000248889"/>
    </source>
</evidence>
<dbReference type="PRINTS" id="PR00420">
    <property type="entry name" value="RNGMNOXGNASE"/>
</dbReference>
<evidence type="ECO:0000256" key="1">
    <source>
        <dbReference type="ARBA" id="ARBA00023002"/>
    </source>
</evidence>
<dbReference type="GO" id="GO:0019622">
    <property type="term" value="P:3-(3-hydroxy)phenylpropionate catabolic process"/>
    <property type="evidence" value="ECO:0007669"/>
    <property type="project" value="TreeGrafter"/>
</dbReference>
<keyword evidence="1" id="KW-0560">Oxidoreductase</keyword>
<dbReference type="Gene3D" id="3.50.50.60">
    <property type="entry name" value="FAD/NAD(P)-binding domain"/>
    <property type="match status" value="1"/>
</dbReference>
<dbReference type="RefSeq" id="WP_111502121.1">
    <property type="nucleotide sequence ID" value="NZ_QKYN01000071.1"/>
</dbReference>
<dbReference type="AlphaFoldDB" id="A0A2X0IGH3"/>
<organism evidence="4 5">
    <name type="scientific">Streptacidiphilus pinicola</name>
    <dbReference type="NCBI Taxonomy" id="2219663"/>
    <lineage>
        <taxon>Bacteria</taxon>
        <taxon>Bacillati</taxon>
        <taxon>Actinomycetota</taxon>
        <taxon>Actinomycetes</taxon>
        <taxon>Kitasatosporales</taxon>
        <taxon>Streptomycetaceae</taxon>
        <taxon>Streptacidiphilus</taxon>
    </lineage>
</organism>
<dbReference type="PANTHER" id="PTHR43476:SF3">
    <property type="entry name" value="FAD-BINDING MONOOXYGENASE"/>
    <property type="match status" value="1"/>
</dbReference>
<evidence type="ECO:0000313" key="4">
    <source>
        <dbReference type="EMBL" id="RAG84134.1"/>
    </source>
</evidence>
<dbReference type="GO" id="GO:0008688">
    <property type="term" value="F:3-(3-hydroxyphenyl)propionate hydroxylase activity"/>
    <property type="evidence" value="ECO:0007669"/>
    <property type="project" value="TreeGrafter"/>
</dbReference>
<dbReference type="InterPro" id="IPR050631">
    <property type="entry name" value="PheA/TfdB_FAD_monoxygenase"/>
</dbReference>
<dbReference type="GO" id="GO:0071949">
    <property type="term" value="F:FAD binding"/>
    <property type="evidence" value="ECO:0007669"/>
    <property type="project" value="InterPro"/>
</dbReference>
<comment type="caution">
    <text evidence="4">The sequence shown here is derived from an EMBL/GenBank/DDBJ whole genome shotgun (WGS) entry which is preliminary data.</text>
</comment>
<keyword evidence="5" id="KW-1185">Reference proteome</keyword>